<feature type="compositionally biased region" description="Low complexity" evidence="7">
    <location>
        <begin position="561"/>
        <end position="574"/>
    </location>
</feature>
<feature type="region of interest" description="Disordered" evidence="7">
    <location>
        <begin position="763"/>
        <end position="785"/>
    </location>
</feature>
<dbReference type="Gene3D" id="1.20.58.1040">
    <property type="match status" value="1"/>
</dbReference>
<comment type="similarity">
    <text evidence="2 6">Belongs to the glycosyl hydrolase 72 family.</text>
</comment>
<evidence type="ECO:0000256" key="1">
    <source>
        <dbReference type="ARBA" id="ARBA00004589"/>
    </source>
</evidence>
<protein>
    <recommendedName>
        <fullName evidence="6">1,3-beta-glucanosyltransferase</fullName>
        <ecNumber evidence="6">2.4.1.-</ecNumber>
    </recommendedName>
</protein>
<feature type="region of interest" description="Disordered" evidence="7">
    <location>
        <begin position="1372"/>
        <end position="1399"/>
    </location>
</feature>
<evidence type="ECO:0000256" key="5">
    <source>
        <dbReference type="ARBA" id="ARBA00023180"/>
    </source>
</evidence>
<keyword evidence="10" id="KW-1185">Reference proteome</keyword>
<reference evidence="9 10" key="1">
    <citation type="submission" date="2021-06" db="EMBL/GenBank/DDBJ databases">
        <title>Candida outbreak in Lebanon.</title>
        <authorList>
            <person name="Finianos M."/>
        </authorList>
    </citation>
    <scope>NUCLEOTIDE SEQUENCE [LARGE SCALE GENOMIC DNA]</scope>
    <source>
        <strain evidence="9">CA3LBN</strain>
    </source>
</reference>
<dbReference type="EC" id="2.4.1.-" evidence="6"/>
<evidence type="ECO:0000313" key="10">
    <source>
        <dbReference type="Proteomes" id="UP000825434"/>
    </source>
</evidence>
<evidence type="ECO:0000313" key="9">
    <source>
        <dbReference type="EMBL" id="QWU87728.1"/>
    </source>
</evidence>
<dbReference type="InterPro" id="IPR012946">
    <property type="entry name" value="X8"/>
</dbReference>
<keyword evidence="6" id="KW-0472">Membrane</keyword>
<feature type="region of interest" description="Disordered" evidence="7">
    <location>
        <begin position="475"/>
        <end position="622"/>
    </location>
</feature>
<dbReference type="InterPro" id="IPR017853">
    <property type="entry name" value="GH"/>
</dbReference>
<dbReference type="Pfam" id="PF25409">
    <property type="entry name" value="PH_33"/>
    <property type="match status" value="1"/>
</dbReference>
<keyword evidence="5" id="KW-0325">Glycoprotein</keyword>
<feature type="compositionally biased region" description="Polar residues" evidence="7">
    <location>
        <begin position="764"/>
        <end position="775"/>
    </location>
</feature>
<dbReference type="PANTHER" id="PTHR31468:SF10">
    <property type="entry name" value="1,3-BETA-GLUCANOSYLTRANSFERASE GAS2"/>
    <property type="match status" value="1"/>
</dbReference>
<dbReference type="SMART" id="SM00768">
    <property type="entry name" value="X8"/>
    <property type="match status" value="1"/>
</dbReference>
<feature type="compositionally biased region" description="Basic and acidic residues" evidence="7">
    <location>
        <begin position="475"/>
        <end position="491"/>
    </location>
</feature>
<dbReference type="Gene3D" id="3.20.20.80">
    <property type="entry name" value="Glycosidases"/>
    <property type="match status" value="1"/>
</dbReference>
<keyword evidence="4" id="KW-0732">Signal</keyword>
<dbReference type="EMBL" id="CP076662">
    <property type="protein sequence ID" value="QWU87728.1"/>
    <property type="molecule type" value="Genomic_DNA"/>
</dbReference>
<feature type="compositionally biased region" description="Low complexity" evidence="7">
    <location>
        <begin position="603"/>
        <end position="616"/>
    </location>
</feature>
<dbReference type="Proteomes" id="UP000825434">
    <property type="component" value="Chromosome 2"/>
</dbReference>
<evidence type="ECO:0000256" key="4">
    <source>
        <dbReference type="ARBA" id="ARBA00022729"/>
    </source>
</evidence>
<proteinExistence type="inferred from homology"/>
<keyword evidence="3 6" id="KW-0336">GPI-anchor</keyword>
<sequence>MSAIVSALTQCELEENNNLVEILSVVRSSRRSSSDAKLASVVRGLCTQNSALLALLRQCDQEMANDEKEVFKTLVNNFIVWFEDALVVFERYLSCFPLPEDYDYAKFSKPVLHVGCYSAFIDSAISSLRNPFIVEKLTSFRCNITSLLDRYSEHLKLRNLDKISFDNVQAFGGNKVSCSFTIDEIVDRTKNEPLSVGSAQVELLLLNLKSSSGAPRSPGSNFNALAVLQRQGDDDPRLLMYPPFRINEVAIGLGKEGLSLQAISFFSKAPSDNITISGKPETLERWHSKLSKILPQINNKFVPSDKLELAGLGISCSSSDEDSADSPNNGSFASFTPPSEDTSDEEVKSPAEIMRKTLQSGRTSTGEVIKTMNVVNSVVPGSAKAEYCHADDVESVISSDDDDELEASFEIVKPKPKSVSPPQATVYRNAAGSAINIHEFGKNYNPSFASVNEIGERKPKKNFLSSLFKKNKSKESLIEKPAESVPAKEKPSQAPPKKTKPAQKSAPKTTSKPQNKPREPRIKKPVDKSKELPTPTLEQQKEAHQVQKPPPLDLSNIPKNSETSSGPSSATSSTFRRTLPPPFALPSSTSTYFFKPPTPAPVSNNNSSTSLTSNTSEQPLKIPGSLKDVINSESTIDFYITPTSPKTLKVSKWKHKCAKWEMLTTNENLFVKIVTNYEMHRSWLLTFKEEYDEEYDEVVDKPLLIMNLDNSTHVRKSSALDLEIQATNSIDGEKMSIMIRCLNGGLMNDLMKNLEDMVDMMCSKSPSRTTPSESNSTLMSSLMSKPSLSSTLTSIHLEDSRENSLSPQVPQEPQQEAASHMLLLDRMTVRLHKQLESYDKIHELSSWKTLAMYTLSVCHSAGSVDNGSYHLILESQGRGDEPKEISWSFGEEKVNERMEKIGKAGLLVRPGSDIYMIECKCKSQLPASPPQGPIHISSNKFFDENGSQFFIKGIAYQRQIPGYEHEPFSEIPKGYIDSLAHPSKCLPDVELLKELNVNTVRVYQVDPDQDHEICMHALAKNGIYVLVDLSEPKHSINREDPSWHTELLGHFRQVVDNMSKYENVLGFIAGNEVVTSVQDASAAAFVKAAIRDTKAYQKQKGYRQIPIGYTANDDTETRENSLRYFQCGNTTADFYGINMFEWCGYSSFAASGLRARTEEFAVSAVPVFLSEFGCNSVRPRPFTDTDSLYGPEMTGVWSGGVAYEFFENENHFGVVHESQGRLQKSAEFDTLRLRFTAARPKATESRAKKFAPACPDWPASAQLPPQPDPEICGCLRSAVTCVPTTGPGDYESFELSSQNRELLASVCENIDCSEIEADGARGVYGRFSGCAPQDRLAWALTAEGSCDSKMAKSKEREEGSCGSDFWKSLKKTASPNSASPNSASPESSSVSTSSSSIVEPMSTISQPSNYAIPRNNSIVEYHLNRAGRADPHDLGNLLMFGRWLQLMMAIFYMGWRV</sequence>
<name>A0ABX8I5G3_9ASCO</name>
<keyword evidence="6" id="KW-0449">Lipoprotein</keyword>
<dbReference type="Pfam" id="PF07983">
    <property type="entry name" value="X8"/>
    <property type="match status" value="1"/>
</dbReference>
<feature type="domain" description="X8" evidence="8">
    <location>
        <begin position="1279"/>
        <end position="1363"/>
    </location>
</feature>
<feature type="region of interest" description="Disordered" evidence="7">
    <location>
        <begin position="316"/>
        <end position="350"/>
    </location>
</feature>
<feature type="compositionally biased region" description="Low complexity" evidence="7">
    <location>
        <begin position="776"/>
        <end position="785"/>
    </location>
</feature>
<feature type="compositionally biased region" description="Polar residues" evidence="7">
    <location>
        <begin position="327"/>
        <end position="340"/>
    </location>
</feature>
<evidence type="ECO:0000256" key="3">
    <source>
        <dbReference type="ARBA" id="ARBA00022622"/>
    </source>
</evidence>
<comment type="function">
    <text evidence="6">Splits internally a 1,3-beta-glucan molecule and transfers the newly generated reducing end (the donor) to the non-reducing end of another 1,3-beta-glucan molecule (the acceptor) forming a 1,3-beta linkage, resulting in the elongation of 1,3-beta-glucan chains in the cell wall.</text>
</comment>
<evidence type="ECO:0000256" key="2">
    <source>
        <dbReference type="ARBA" id="ARBA00007528"/>
    </source>
</evidence>
<keyword evidence="6" id="KW-0808">Transferase</keyword>
<organism evidence="9 10">
    <name type="scientific">Candidozyma haemuli</name>
    <dbReference type="NCBI Taxonomy" id="45357"/>
    <lineage>
        <taxon>Eukaryota</taxon>
        <taxon>Fungi</taxon>
        <taxon>Dikarya</taxon>
        <taxon>Ascomycota</taxon>
        <taxon>Saccharomycotina</taxon>
        <taxon>Pichiomycetes</taxon>
        <taxon>Metschnikowiaceae</taxon>
        <taxon>Candidozyma</taxon>
    </lineage>
</organism>
<dbReference type="InterPro" id="IPR004886">
    <property type="entry name" value="Glucanosyltransferase"/>
</dbReference>
<evidence type="ECO:0000256" key="7">
    <source>
        <dbReference type="SAM" id="MobiDB-lite"/>
    </source>
</evidence>
<dbReference type="PANTHER" id="PTHR31468">
    <property type="entry name" value="1,3-BETA-GLUCANOSYLTRANSFERASE GAS1"/>
    <property type="match status" value="1"/>
</dbReference>
<accession>A0ABX8I5G3</accession>
<gene>
    <name evidence="9" type="ORF">CA3LBN_001993</name>
</gene>
<evidence type="ECO:0000256" key="6">
    <source>
        <dbReference type="RuleBase" id="RU361209"/>
    </source>
</evidence>
<dbReference type="Pfam" id="PF03198">
    <property type="entry name" value="Glyco_hydro_72"/>
    <property type="match status" value="1"/>
</dbReference>
<dbReference type="InterPro" id="IPR058189">
    <property type="entry name" value="PH-like_ascomyc"/>
</dbReference>
<dbReference type="SUPFAM" id="SSF51445">
    <property type="entry name" value="(Trans)glycosidases"/>
    <property type="match status" value="1"/>
</dbReference>
<comment type="subcellular location">
    <subcellularLocation>
        <location evidence="6">Cell membrane</location>
        <topology evidence="6">Lipid-anchor</topology>
        <topology evidence="6">GPI-anchor</topology>
    </subcellularLocation>
    <subcellularLocation>
        <location evidence="1">Membrane</location>
        <topology evidence="1">Lipid-anchor</topology>
        <topology evidence="1">GPI-anchor</topology>
    </subcellularLocation>
</comment>
<feature type="compositionally biased region" description="Basic and acidic residues" evidence="7">
    <location>
        <begin position="516"/>
        <end position="531"/>
    </location>
</feature>
<evidence type="ECO:0000259" key="8">
    <source>
        <dbReference type="SMART" id="SM00768"/>
    </source>
</evidence>
<feature type="compositionally biased region" description="Low complexity" evidence="7">
    <location>
        <begin position="1374"/>
        <end position="1399"/>
    </location>
</feature>